<dbReference type="Gene3D" id="1.10.10.60">
    <property type="entry name" value="Homeodomain-like"/>
    <property type="match status" value="1"/>
</dbReference>
<dbReference type="Pfam" id="PF13921">
    <property type="entry name" value="Myb_DNA-bind_6"/>
    <property type="match status" value="1"/>
</dbReference>
<protein>
    <submittedName>
        <fullName evidence="3">8469_t:CDS:1</fullName>
    </submittedName>
</protein>
<evidence type="ECO:0000313" key="4">
    <source>
        <dbReference type="Proteomes" id="UP000789739"/>
    </source>
</evidence>
<dbReference type="InterPro" id="IPR017930">
    <property type="entry name" value="Myb_dom"/>
</dbReference>
<dbReference type="PROSITE" id="PS51294">
    <property type="entry name" value="HTH_MYB"/>
    <property type="match status" value="1"/>
</dbReference>
<reference evidence="3" key="1">
    <citation type="submission" date="2021-06" db="EMBL/GenBank/DDBJ databases">
        <authorList>
            <person name="Kallberg Y."/>
            <person name="Tangrot J."/>
            <person name="Rosling A."/>
        </authorList>
    </citation>
    <scope>NUCLEOTIDE SEQUENCE</scope>
    <source>
        <strain evidence="3">BR232B</strain>
    </source>
</reference>
<dbReference type="CDD" id="cd00167">
    <property type="entry name" value="SANT"/>
    <property type="match status" value="1"/>
</dbReference>
<evidence type="ECO:0000313" key="3">
    <source>
        <dbReference type="EMBL" id="CAG8571372.1"/>
    </source>
</evidence>
<dbReference type="AlphaFoldDB" id="A0A9N9FZK2"/>
<dbReference type="InterPro" id="IPR001005">
    <property type="entry name" value="SANT/Myb"/>
</dbReference>
<dbReference type="InterPro" id="IPR009057">
    <property type="entry name" value="Homeodomain-like_sf"/>
</dbReference>
<comment type="caution">
    <text evidence="3">The sequence shown here is derived from an EMBL/GenBank/DDBJ whole genome shotgun (WGS) entry which is preliminary data.</text>
</comment>
<feature type="domain" description="HTH myb-type" evidence="2">
    <location>
        <begin position="1"/>
        <end position="50"/>
    </location>
</feature>
<dbReference type="EMBL" id="CAJVPI010000778">
    <property type="protein sequence ID" value="CAG8571372.1"/>
    <property type="molecule type" value="Genomic_DNA"/>
</dbReference>
<accession>A0A9N9FZK2</accession>
<proteinExistence type="predicted"/>
<organism evidence="3 4">
    <name type="scientific">Paraglomus brasilianum</name>
    <dbReference type="NCBI Taxonomy" id="144538"/>
    <lineage>
        <taxon>Eukaryota</taxon>
        <taxon>Fungi</taxon>
        <taxon>Fungi incertae sedis</taxon>
        <taxon>Mucoromycota</taxon>
        <taxon>Glomeromycotina</taxon>
        <taxon>Glomeromycetes</taxon>
        <taxon>Paraglomerales</taxon>
        <taxon>Paraglomeraceae</taxon>
        <taxon>Paraglomus</taxon>
    </lineage>
</organism>
<evidence type="ECO:0000259" key="2">
    <source>
        <dbReference type="PROSITE" id="PS51294"/>
    </source>
</evidence>
<dbReference type="Proteomes" id="UP000789739">
    <property type="component" value="Unassembled WGS sequence"/>
</dbReference>
<dbReference type="OrthoDB" id="2143914at2759"/>
<evidence type="ECO:0000259" key="1">
    <source>
        <dbReference type="PROSITE" id="PS50090"/>
    </source>
</evidence>
<dbReference type="PROSITE" id="PS50090">
    <property type="entry name" value="MYB_LIKE"/>
    <property type="match status" value="1"/>
</dbReference>
<dbReference type="SUPFAM" id="SSF46689">
    <property type="entry name" value="Homeodomain-like"/>
    <property type="match status" value="1"/>
</dbReference>
<gene>
    <name evidence="3" type="ORF">PBRASI_LOCUS6117</name>
</gene>
<name>A0A9N9FZK2_9GLOM</name>
<keyword evidence="4" id="KW-1185">Reference proteome</keyword>
<feature type="domain" description="Myb-like" evidence="1">
    <location>
        <begin position="1"/>
        <end position="50"/>
    </location>
</feature>
<sequence>MPQWTTTEDYLLRKLASYYNRNWSLIAEKLYEATNIMRTAKQCRDRHPRV</sequence>